<dbReference type="InterPro" id="IPR010565">
    <property type="entry name" value="Muskelin_N"/>
</dbReference>
<name>A0A165GVK7_9APHY</name>
<dbReference type="Pfam" id="PF24681">
    <property type="entry name" value="Kelch_KLHDC2_KLHL20_DRC7"/>
    <property type="match status" value="1"/>
</dbReference>
<feature type="region of interest" description="Disordered" evidence="3">
    <location>
        <begin position="739"/>
        <end position="816"/>
    </location>
</feature>
<dbReference type="Pfam" id="PF01344">
    <property type="entry name" value="Kelch_1"/>
    <property type="match status" value="1"/>
</dbReference>
<sequence>MTLKYSIAGCSEHSGRYIAENILEDKPMDQTSRWSGAHQSPNVTQWVLLRLDDLAVLKSITFGKFYKPHPCNMKEFKVYVGLSEENMTEVLRAALKNDSTSETFSIRYTNNAGVCFPTRFVKIVPLTVHAQSFHTSIWHVSVSGIIDQPFVQQICARYDEYREASMLRHVLKHLRQRRFLTPFHDILDRSSVQLEHPLISTLYDSLVLNGDWSATERIVHSLSSSGLLDSYRYACQPRAHWTRLHGLDADGDVPSRRSGHAMCMDEKNGLIYLLGGWEGQRSLDDFWMYNVHEDTWRLLSIATSRDRNGPGPRSCHKMVFDAKTGCIYVLGRLGDGDALEPAEAPPEGTDTLPSSPTQREATAAAAEDSRHAADTPMPWSPRSSEFYRYHTRGLDAGRWDLLSLDTVTAGGPCLIFDHQMVMDSEAQVIYVFGGRVVDGAWKAPKYSGFYAYDIRTGCWEMLPVSDASGVQPFIPLRYGHSMLLEPKTHTLFIFAGQRDERYLSDMYAYHIPSRTVTELFPNFTAAGGPEASFTQRAVIDPDLREIYVFCGLTRSPSTRTVLETEAPNWIYRYDHPGRPGKWKEILSTDSTPTSGYRLHDTNAEMPQSRYAHQVVYDTGSKVIYMHGGNAGLAPEGDGNESAIDIGDERGLPLEGPRAEKEIRLDDLWKMTLERPPLDDIVRRATYTIRQQRCRELCEDVSTVRALAFLQSEVASVVNQNDPEEAQLFRSLLAHLLTAPPQLEPSNGTKASGAEPESDVPSEPLPEQEEDEEMEDATGHEEDVGGKSKSAGPIIRLDKDPMEKASDGRSPPSAVRFKQRTEVFEKLLIFVNEDAKQPDANLLDMVHIDVKE</sequence>
<dbReference type="AlphaFoldDB" id="A0A165GVK7"/>
<dbReference type="Pfam" id="PF06588">
    <property type="entry name" value="Muskelin_N"/>
    <property type="match status" value="1"/>
</dbReference>
<protein>
    <recommendedName>
        <fullName evidence="4">Muskelin N-terminal domain-containing protein</fullName>
    </recommendedName>
</protein>
<feature type="compositionally biased region" description="Acidic residues" evidence="3">
    <location>
        <begin position="755"/>
        <end position="775"/>
    </location>
</feature>
<gene>
    <name evidence="5" type="ORF">LAESUDRAFT_643350</name>
</gene>
<evidence type="ECO:0000256" key="2">
    <source>
        <dbReference type="ARBA" id="ARBA00022737"/>
    </source>
</evidence>
<accession>A0A165GVK7</accession>
<dbReference type="FunCoup" id="A0A165GVK7">
    <property type="interactions" value="509"/>
</dbReference>
<organism evidence="5 6">
    <name type="scientific">Laetiporus sulphureus 93-53</name>
    <dbReference type="NCBI Taxonomy" id="1314785"/>
    <lineage>
        <taxon>Eukaryota</taxon>
        <taxon>Fungi</taxon>
        <taxon>Dikarya</taxon>
        <taxon>Basidiomycota</taxon>
        <taxon>Agaricomycotina</taxon>
        <taxon>Agaricomycetes</taxon>
        <taxon>Polyporales</taxon>
        <taxon>Laetiporus</taxon>
    </lineage>
</organism>
<dbReference type="GO" id="GO:0005737">
    <property type="term" value="C:cytoplasm"/>
    <property type="evidence" value="ECO:0007669"/>
    <property type="project" value="TreeGrafter"/>
</dbReference>
<evidence type="ECO:0000313" key="5">
    <source>
        <dbReference type="EMBL" id="KZT10880.1"/>
    </source>
</evidence>
<dbReference type="InterPro" id="IPR008979">
    <property type="entry name" value="Galactose-bd-like_sf"/>
</dbReference>
<keyword evidence="1" id="KW-0880">Kelch repeat</keyword>
<dbReference type="GeneID" id="63820814"/>
<dbReference type="SUPFAM" id="SSF117281">
    <property type="entry name" value="Kelch motif"/>
    <property type="match status" value="2"/>
</dbReference>
<dbReference type="PANTHER" id="PTHR15526:SF5">
    <property type="entry name" value="MUSKELIN"/>
    <property type="match status" value="1"/>
</dbReference>
<dbReference type="RefSeq" id="XP_040768620.1">
    <property type="nucleotide sequence ID" value="XM_040903784.1"/>
</dbReference>
<dbReference type="InterPro" id="IPR015915">
    <property type="entry name" value="Kelch-typ_b-propeller"/>
</dbReference>
<keyword evidence="2" id="KW-0677">Repeat</keyword>
<evidence type="ECO:0000256" key="1">
    <source>
        <dbReference type="ARBA" id="ARBA00022441"/>
    </source>
</evidence>
<dbReference type="Gene3D" id="2.60.120.260">
    <property type="entry name" value="Galactose-binding domain-like"/>
    <property type="match status" value="1"/>
</dbReference>
<feature type="region of interest" description="Disordered" evidence="3">
    <location>
        <begin position="338"/>
        <end position="377"/>
    </location>
</feature>
<dbReference type="STRING" id="1314785.A0A165GVK7"/>
<feature type="compositionally biased region" description="Basic and acidic residues" evidence="3">
    <location>
        <begin position="776"/>
        <end position="785"/>
    </location>
</feature>
<evidence type="ECO:0000313" key="6">
    <source>
        <dbReference type="Proteomes" id="UP000076871"/>
    </source>
</evidence>
<reference evidence="5 6" key="1">
    <citation type="journal article" date="2016" name="Mol. Biol. Evol.">
        <title>Comparative Genomics of Early-Diverging Mushroom-Forming Fungi Provides Insights into the Origins of Lignocellulose Decay Capabilities.</title>
        <authorList>
            <person name="Nagy L.G."/>
            <person name="Riley R."/>
            <person name="Tritt A."/>
            <person name="Adam C."/>
            <person name="Daum C."/>
            <person name="Floudas D."/>
            <person name="Sun H."/>
            <person name="Yadav J.S."/>
            <person name="Pangilinan J."/>
            <person name="Larsson K.H."/>
            <person name="Matsuura K."/>
            <person name="Barry K."/>
            <person name="Labutti K."/>
            <person name="Kuo R."/>
            <person name="Ohm R.A."/>
            <person name="Bhattacharya S.S."/>
            <person name="Shirouzu T."/>
            <person name="Yoshinaga Y."/>
            <person name="Martin F.M."/>
            <person name="Grigoriev I.V."/>
            <person name="Hibbett D.S."/>
        </authorList>
    </citation>
    <scope>NUCLEOTIDE SEQUENCE [LARGE SCALE GENOMIC DNA]</scope>
    <source>
        <strain evidence="5 6">93-53</strain>
    </source>
</reference>
<dbReference type="PANTHER" id="PTHR15526">
    <property type="entry name" value="MUSKELIN"/>
    <property type="match status" value="1"/>
</dbReference>
<feature type="compositionally biased region" description="Basic and acidic residues" evidence="3">
    <location>
        <begin position="795"/>
        <end position="806"/>
    </location>
</feature>
<dbReference type="Gene3D" id="2.120.10.80">
    <property type="entry name" value="Kelch-type beta propeller"/>
    <property type="match status" value="2"/>
</dbReference>
<dbReference type="InterPro" id="IPR006652">
    <property type="entry name" value="Kelch_1"/>
</dbReference>
<dbReference type="Proteomes" id="UP000076871">
    <property type="component" value="Unassembled WGS sequence"/>
</dbReference>
<dbReference type="InParanoid" id="A0A165GVK7"/>
<dbReference type="OrthoDB" id="10052615at2759"/>
<evidence type="ECO:0000259" key="4">
    <source>
        <dbReference type="Pfam" id="PF06588"/>
    </source>
</evidence>
<evidence type="ECO:0000256" key="3">
    <source>
        <dbReference type="SAM" id="MobiDB-lite"/>
    </source>
</evidence>
<feature type="domain" description="Muskelin N-terminal" evidence="4">
    <location>
        <begin position="2"/>
        <end position="197"/>
    </location>
</feature>
<proteinExistence type="predicted"/>
<keyword evidence="6" id="KW-1185">Reference proteome</keyword>
<dbReference type="SUPFAM" id="SSF49785">
    <property type="entry name" value="Galactose-binding domain-like"/>
    <property type="match status" value="1"/>
</dbReference>
<dbReference type="InterPro" id="IPR052456">
    <property type="entry name" value="CTLH_complex_component"/>
</dbReference>
<dbReference type="EMBL" id="KV427608">
    <property type="protein sequence ID" value="KZT10880.1"/>
    <property type="molecule type" value="Genomic_DNA"/>
</dbReference>